<feature type="compositionally biased region" description="Low complexity" evidence="1">
    <location>
        <begin position="43"/>
        <end position="52"/>
    </location>
</feature>
<gene>
    <name evidence="2" type="ORF">NE237_019577</name>
</gene>
<evidence type="ECO:0000313" key="2">
    <source>
        <dbReference type="EMBL" id="KAJ4959667.1"/>
    </source>
</evidence>
<dbReference type="EMBL" id="JAMYWD010000009">
    <property type="protein sequence ID" value="KAJ4959667.1"/>
    <property type="molecule type" value="Genomic_DNA"/>
</dbReference>
<feature type="region of interest" description="Disordered" evidence="1">
    <location>
        <begin position="26"/>
        <end position="128"/>
    </location>
</feature>
<protein>
    <submittedName>
        <fullName evidence="2">Uncharacterized protein</fullName>
    </submittedName>
</protein>
<evidence type="ECO:0000256" key="1">
    <source>
        <dbReference type="SAM" id="MobiDB-lite"/>
    </source>
</evidence>
<feature type="compositionally biased region" description="Basic residues" evidence="1">
    <location>
        <begin position="54"/>
        <end position="64"/>
    </location>
</feature>
<dbReference type="AlphaFoldDB" id="A0A9Q0H8Z0"/>
<organism evidence="2 3">
    <name type="scientific">Protea cynaroides</name>
    <dbReference type="NCBI Taxonomy" id="273540"/>
    <lineage>
        <taxon>Eukaryota</taxon>
        <taxon>Viridiplantae</taxon>
        <taxon>Streptophyta</taxon>
        <taxon>Embryophyta</taxon>
        <taxon>Tracheophyta</taxon>
        <taxon>Spermatophyta</taxon>
        <taxon>Magnoliopsida</taxon>
        <taxon>Proteales</taxon>
        <taxon>Proteaceae</taxon>
        <taxon>Protea</taxon>
    </lineage>
</organism>
<dbReference type="Proteomes" id="UP001141806">
    <property type="component" value="Unassembled WGS sequence"/>
</dbReference>
<feature type="compositionally biased region" description="Basic and acidic residues" evidence="1">
    <location>
        <begin position="105"/>
        <end position="121"/>
    </location>
</feature>
<name>A0A9Q0H8Z0_9MAGN</name>
<evidence type="ECO:0000313" key="3">
    <source>
        <dbReference type="Proteomes" id="UP001141806"/>
    </source>
</evidence>
<sequence>MFRYLNSSWFQRTQMCRTKYRTAPSVFNPSAKKSGRTTGIDSAHGGRAFGRGACRGRLKMKSQSHRLQSRDKDKKSSNLKSKAGKRVENKPWLNVNPGGNRKRGPAPERKVEGGLKTRDVEGGLGRFG</sequence>
<keyword evidence="3" id="KW-1185">Reference proteome</keyword>
<accession>A0A9Q0H8Z0</accession>
<proteinExistence type="predicted"/>
<reference evidence="2" key="1">
    <citation type="journal article" date="2023" name="Plant J.">
        <title>The genome of the king protea, Protea cynaroides.</title>
        <authorList>
            <person name="Chang J."/>
            <person name="Duong T.A."/>
            <person name="Schoeman C."/>
            <person name="Ma X."/>
            <person name="Roodt D."/>
            <person name="Barker N."/>
            <person name="Li Z."/>
            <person name="Van de Peer Y."/>
            <person name="Mizrachi E."/>
        </authorList>
    </citation>
    <scope>NUCLEOTIDE SEQUENCE</scope>
    <source>
        <tissue evidence="2">Young leaves</tissue>
    </source>
</reference>
<comment type="caution">
    <text evidence="2">The sequence shown here is derived from an EMBL/GenBank/DDBJ whole genome shotgun (WGS) entry which is preliminary data.</text>
</comment>